<dbReference type="VEuPathDB" id="CryptoDB:Vbra_93"/>
<protein>
    <submittedName>
        <fullName evidence="3">Uncharacterized protein</fullName>
    </submittedName>
</protein>
<dbReference type="EMBL" id="CDMY01000449">
    <property type="protein sequence ID" value="CEM13924.1"/>
    <property type="molecule type" value="Genomic_DNA"/>
</dbReference>
<evidence type="ECO:0000256" key="2">
    <source>
        <dbReference type="SAM" id="Phobius"/>
    </source>
</evidence>
<dbReference type="InterPro" id="IPR050870">
    <property type="entry name" value="FAST_kinase"/>
</dbReference>
<dbReference type="Proteomes" id="UP000041254">
    <property type="component" value="Unassembled WGS sequence"/>
</dbReference>
<reference evidence="3 4" key="1">
    <citation type="submission" date="2014-11" db="EMBL/GenBank/DDBJ databases">
        <authorList>
            <person name="Zhu J."/>
            <person name="Qi W."/>
            <person name="Song R."/>
        </authorList>
    </citation>
    <scope>NUCLEOTIDE SEQUENCE [LARGE SCALE GENOMIC DNA]</scope>
</reference>
<evidence type="ECO:0000256" key="1">
    <source>
        <dbReference type="SAM" id="MobiDB-lite"/>
    </source>
</evidence>
<organism evidence="3 4">
    <name type="scientific">Vitrella brassicaformis (strain CCMP3155)</name>
    <dbReference type="NCBI Taxonomy" id="1169540"/>
    <lineage>
        <taxon>Eukaryota</taxon>
        <taxon>Sar</taxon>
        <taxon>Alveolata</taxon>
        <taxon>Colpodellida</taxon>
        <taxon>Vitrellaceae</taxon>
        <taxon>Vitrella</taxon>
    </lineage>
</organism>
<keyword evidence="2" id="KW-0472">Membrane</keyword>
<dbReference type="GO" id="GO:0044528">
    <property type="term" value="P:regulation of mitochondrial mRNA stability"/>
    <property type="evidence" value="ECO:0007669"/>
    <property type="project" value="TreeGrafter"/>
</dbReference>
<keyword evidence="2" id="KW-1133">Transmembrane helix</keyword>
<keyword evidence="2" id="KW-0812">Transmembrane</keyword>
<dbReference type="AlphaFoldDB" id="A0A0G4FJQ4"/>
<dbReference type="PANTHER" id="PTHR21228">
    <property type="entry name" value="FAST LEU-RICH DOMAIN-CONTAINING"/>
    <property type="match status" value="1"/>
</dbReference>
<name>A0A0G4FJQ4_VITBC</name>
<feature type="transmembrane region" description="Helical" evidence="2">
    <location>
        <begin position="32"/>
        <end position="53"/>
    </location>
</feature>
<feature type="compositionally biased region" description="Basic and acidic residues" evidence="1">
    <location>
        <begin position="228"/>
        <end position="242"/>
    </location>
</feature>
<gene>
    <name evidence="3" type="ORF">Vbra_93</name>
</gene>
<dbReference type="PANTHER" id="PTHR21228:SF40">
    <property type="entry name" value="LD45607P"/>
    <property type="match status" value="1"/>
</dbReference>
<evidence type="ECO:0000313" key="4">
    <source>
        <dbReference type="Proteomes" id="UP000041254"/>
    </source>
</evidence>
<sequence>MPIASLELRDEKHKEGMNAKTASPALMVLRHIVALSVVLIFVLHTLVSSAALLHPRRGTRTARPPPSLFLLLPHPMIIHARRRRRRPTERAVRCSAVSERTKSLDALTATATVPADHRGGGVVLDIGSVVEGIGHVTGSRMHAYERRRERERGQMERRERGKDVAFEAHAKIQKRLVAAQRPKEVLRLVEKHLEYFNDVNAITAVHRLAKMQKDKGFSIKKKSPTVRHTTDHQHRHPAREGGESALEQEVRSLTAAGMEAPTPAIVARNGSRGVSVDQLPENPTTGQLLESGVFQLLMERLDVAIDRCWWDARSAVNLAWSMASLQLPPSAMFEELLFGACHLHIDGMVPQGLANLAWVIAKTNTHSKELLEALGGRVIDLLSVADSEFEPRQLANIAWAFGHFTKEGALAPALRDRVFDSIAHEAILRLRRNQVFPAQALSSLLWGFSTAKIWCEELFDLASEHASALLPDMAPYGLVTLTKAYSKAIDIPEVRQYGGNQHDGREQAHWTSPTLIDDGSGMSLWASAPRRPEPLPRPADKRYPHAIHKLLSGVASEVKHRLSESPGSIAPVDIKDITWAFAAAGWKDRELYGCLAGACGPHLRRMATDHLVVLFRTMADVQLDDLRFFKTASSELRRRLQDLELKHLPYIIWAYGKLSLLDSGLISGVLPRVCANMAAYELHQLVMIAWGLACLRWKDEEFFRLLADLVVESSGQLQDNGGGPMPLKPAQQGLIAWAFAFSGVADDRLFSTLAAAVCEQSQLDEYTTWTLCLLLWSYVTLDLHRYYAQMITLVLAELDRRPLSEFSPRDVLQLVDALAKGGMRPESLLRGLVAKVRRDLAVYAITDLIFLLYGLVRLDLWDESIGQIVCFRATKAMQLKDTSPRALALLARTCTVVGYHQHDFLKAYFNRLVADVSAGACGDDDLSQSLGALRDLDTTQYGCVLDQLADAILERCKRKESDASVLANLAWTLHKCSMLGTGERADRMAQIALPILPHFTIQELSGLLVAYGRCSGPLAESLVDGIAMQAVERWPEVQSAGRAGVFISYLPRIAVSLSVTGGDPTRLPSFELFRLAADTLKASPTLVRGDRLPGVLDCLDYFGLIDQGWAESFMAAMTPHVSTLTFRDWAKILPRIVDLSSPQYLTHEADTLQAAPAVSPTGPQHGLLTAVGAWVGSLDLTASDTFAHPSRQWEREHPVSASELAAVLWPVLLVVDPREEGMDGVRRLIEMVVVRVHEVPSETIGRLTSAWRSRGLPRLRALSSGGE</sequence>
<feature type="region of interest" description="Disordered" evidence="1">
    <location>
        <begin position="222"/>
        <end position="246"/>
    </location>
</feature>
<accession>A0A0G4FJQ4</accession>
<dbReference type="GO" id="GO:0035770">
    <property type="term" value="C:ribonucleoprotein granule"/>
    <property type="evidence" value="ECO:0007669"/>
    <property type="project" value="TreeGrafter"/>
</dbReference>
<proteinExistence type="predicted"/>
<keyword evidence="4" id="KW-1185">Reference proteome</keyword>
<evidence type="ECO:0000313" key="3">
    <source>
        <dbReference type="EMBL" id="CEM13924.1"/>
    </source>
</evidence>
<dbReference type="GO" id="GO:0000963">
    <property type="term" value="P:mitochondrial RNA processing"/>
    <property type="evidence" value="ECO:0007669"/>
    <property type="project" value="TreeGrafter"/>
</dbReference>
<dbReference type="InParanoid" id="A0A0G4FJQ4"/>
<dbReference type="GO" id="GO:0003723">
    <property type="term" value="F:RNA binding"/>
    <property type="evidence" value="ECO:0007669"/>
    <property type="project" value="TreeGrafter"/>
</dbReference>
<dbReference type="GO" id="GO:0005759">
    <property type="term" value="C:mitochondrial matrix"/>
    <property type="evidence" value="ECO:0007669"/>
    <property type="project" value="TreeGrafter"/>
</dbReference>